<evidence type="ECO:0000313" key="2">
    <source>
        <dbReference type="Proteomes" id="UP000198775"/>
    </source>
</evidence>
<gene>
    <name evidence="1" type="ORF">SAMN05216388_103311</name>
</gene>
<dbReference type="Proteomes" id="UP000198775">
    <property type="component" value="Unassembled WGS sequence"/>
</dbReference>
<keyword evidence="2" id="KW-1185">Reference proteome</keyword>
<dbReference type="Gene3D" id="1.10.10.10">
    <property type="entry name" value="Winged helix-like DNA-binding domain superfamily/Winged helix DNA-binding domain"/>
    <property type="match status" value="1"/>
</dbReference>
<dbReference type="InterPro" id="IPR009057">
    <property type="entry name" value="Homeodomain-like_sf"/>
</dbReference>
<dbReference type="Pfam" id="PF04255">
    <property type="entry name" value="DUF433"/>
    <property type="match status" value="1"/>
</dbReference>
<proteinExistence type="predicted"/>
<dbReference type="AlphaFoldDB" id="A0A1H8V429"/>
<sequence>MSSTVQVVKTPDVLHGKPRLEGTRVSVLQIGELVREREWNLHEVADQLDLDIDQVRAATEYYDDHPELMETLRAQKEARQQSAASHSRANE</sequence>
<organism evidence="1 2">
    <name type="scientific">Halorientalis persicus</name>
    <dbReference type="NCBI Taxonomy" id="1367881"/>
    <lineage>
        <taxon>Archaea</taxon>
        <taxon>Methanobacteriati</taxon>
        <taxon>Methanobacteriota</taxon>
        <taxon>Stenosarchaea group</taxon>
        <taxon>Halobacteria</taxon>
        <taxon>Halobacteriales</taxon>
        <taxon>Haloarculaceae</taxon>
        <taxon>Halorientalis</taxon>
    </lineage>
</organism>
<dbReference type="InterPro" id="IPR007367">
    <property type="entry name" value="DUF433"/>
</dbReference>
<dbReference type="EMBL" id="FOCX01000033">
    <property type="protein sequence ID" value="SEP10250.1"/>
    <property type="molecule type" value="Genomic_DNA"/>
</dbReference>
<name>A0A1H8V429_9EURY</name>
<evidence type="ECO:0000313" key="1">
    <source>
        <dbReference type="EMBL" id="SEP10250.1"/>
    </source>
</evidence>
<dbReference type="RefSeq" id="WP_092663825.1">
    <property type="nucleotide sequence ID" value="NZ_FOCX01000033.1"/>
</dbReference>
<accession>A0A1H8V429</accession>
<dbReference type="InterPro" id="IPR036388">
    <property type="entry name" value="WH-like_DNA-bd_sf"/>
</dbReference>
<reference evidence="2" key="1">
    <citation type="submission" date="2016-10" db="EMBL/GenBank/DDBJ databases">
        <authorList>
            <person name="Varghese N."/>
            <person name="Submissions S."/>
        </authorList>
    </citation>
    <scope>NUCLEOTIDE SEQUENCE [LARGE SCALE GENOMIC DNA]</scope>
    <source>
        <strain evidence="2">IBRC-M 10043</strain>
    </source>
</reference>
<protein>
    <submittedName>
        <fullName evidence="1">Uncharacterized conserved protein, DUF433 family</fullName>
    </submittedName>
</protein>
<dbReference type="OrthoDB" id="315700at2157"/>
<dbReference type="SUPFAM" id="SSF46689">
    <property type="entry name" value="Homeodomain-like"/>
    <property type="match status" value="1"/>
</dbReference>